<feature type="region of interest" description="Disordered" evidence="1">
    <location>
        <begin position="949"/>
        <end position="969"/>
    </location>
</feature>
<accession>A0A4V2MKE4</accession>
<feature type="compositionally biased region" description="Basic and acidic residues" evidence="1">
    <location>
        <begin position="957"/>
        <end position="969"/>
    </location>
</feature>
<name>A0A4V2MKE4_9SPHI</name>
<dbReference type="EMBL" id="SJSM01000003">
    <property type="protein sequence ID" value="TCC97706.1"/>
    <property type="molecule type" value="Genomic_DNA"/>
</dbReference>
<dbReference type="AlphaFoldDB" id="A0A4V2MKE4"/>
<dbReference type="PANTHER" id="PTHR32305">
    <property type="match status" value="1"/>
</dbReference>
<proteinExistence type="predicted"/>
<feature type="domain" description="DUF6443" evidence="2">
    <location>
        <begin position="88"/>
        <end position="230"/>
    </location>
</feature>
<dbReference type="RefSeq" id="WP_131608065.1">
    <property type="nucleotide sequence ID" value="NZ_SJSM01000003.1"/>
</dbReference>
<organism evidence="3 4">
    <name type="scientific">Pedobacter hiemivivus</name>
    <dbReference type="NCBI Taxonomy" id="2530454"/>
    <lineage>
        <taxon>Bacteria</taxon>
        <taxon>Pseudomonadati</taxon>
        <taxon>Bacteroidota</taxon>
        <taxon>Sphingobacteriia</taxon>
        <taxon>Sphingobacteriales</taxon>
        <taxon>Sphingobacteriaceae</taxon>
        <taxon>Pedobacter</taxon>
    </lineage>
</organism>
<evidence type="ECO:0000313" key="3">
    <source>
        <dbReference type="EMBL" id="TCC97706.1"/>
    </source>
</evidence>
<dbReference type="Proteomes" id="UP000291117">
    <property type="component" value="Unassembled WGS sequence"/>
</dbReference>
<dbReference type="OrthoDB" id="1191296at2"/>
<evidence type="ECO:0000313" key="4">
    <source>
        <dbReference type="Proteomes" id="UP000291117"/>
    </source>
</evidence>
<dbReference type="Pfam" id="PF20041">
    <property type="entry name" value="DUF6443"/>
    <property type="match status" value="1"/>
</dbReference>
<comment type="caution">
    <text evidence="3">The sequence shown here is derived from an EMBL/GenBank/DDBJ whole genome shotgun (WGS) entry which is preliminary data.</text>
</comment>
<dbReference type="Gene3D" id="2.180.10.10">
    <property type="entry name" value="RHS repeat-associated core"/>
    <property type="match status" value="1"/>
</dbReference>
<dbReference type="InterPro" id="IPR022385">
    <property type="entry name" value="Rhs_assc_core"/>
</dbReference>
<dbReference type="PANTHER" id="PTHR32305:SF15">
    <property type="entry name" value="PROTEIN RHSA-RELATED"/>
    <property type="match status" value="1"/>
</dbReference>
<evidence type="ECO:0000256" key="1">
    <source>
        <dbReference type="SAM" id="MobiDB-lite"/>
    </source>
</evidence>
<reference evidence="3 4" key="1">
    <citation type="submission" date="2019-02" db="EMBL/GenBank/DDBJ databases">
        <title>Pedobacter sp. RP-3-8 sp. nov., isolated from Arctic soil.</title>
        <authorList>
            <person name="Dahal R.H."/>
        </authorList>
    </citation>
    <scope>NUCLEOTIDE SEQUENCE [LARGE SCALE GENOMIC DNA]</scope>
    <source>
        <strain evidence="3 4">RP-3-8</strain>
    </source>
</reference>
<dbReference type="InterPro" id="IPR045619">
    <property type="entry name" value="DUF6443"/>
</dbReference>
<protein>
    <submittedName>
        <fullName evidence="3">RHS repeat-associated core domain-containing protein</fullName>
    </submittedName>
</protein>
<dbReference type="InterPro" id="IPR050708">
    <property type="entry name" value="T6SS_VgrG/RHS"/>
</dbReference>
<gene>
    <name evidence="3" type="ORF">EZ444_07260</name>
</gene>
<keyword evidence="4" id="KW-1185">Reference proteome</keyword>
<evidence type="ECO:0000259" key="2">
    <source>
        <dbReference type="Pfam" id="PF20041"/>
    </source>
</evidence>
<sequence>MIKYLLILVIGLHTLITDAFCQHLTFDNYANQSEITASGSITFTSGFHVAAGSNFRAYISVPVINYCMPLGTVPSVGRNYQLVSTIKKSGVTSPEQLLGLNACELSQTIKYLDGLGRPIQTVQVKGSPSLKDLVFPVVYDTMGREPVKYLPYADEGTPGGSYRSNALTAGQGVFAFYNPAGGSGPQQANGVVRNPFPFAETVFEASPLNRVEQQGAPGASWQISAGHTQRIVYGSNTTQSGNYGVKLYRAAAGTDHIRTLIDGGWYAVGQLILTITKDENWTVADGQTGTVEEYKNNEGQVVLKRYFNRRDDNSIESLSTYYVYDDFGNLSFVLPPGAEPDSGLPDSTVLASYCYQYSYDGFGRLIEKKLPGVGLVALVYNKRDQLVLSQNANQLGRQEWNFMRYDALGRTIMTGILTNGGSRAALQAILELETVMWDKRDNTLNYGYTTNSYPSGGFSPLTISYYDDYDFPGNSFGQPGVGEISGDYVRGQLTGKKIWTLESTPKVLLSVNCYDDKNRLITLKSTNHLGGTDIQKNTYDFIGELLNTTRTHIVNGVSTVIANRYDYNHAGRKLRSYQKINSDDEVLLSENIYNELGQLIEKKLHDGLQQSRYAYNERGWLKESISNQFSLKLGYDTLSSPQYNGNIATQEWGAAYNNKYLYSYDKLNRLKSGVSSGIVMSEVLSYDKMGNISSLLRDGGSPNVYSYSGNKLNGITGGLNTGIYEYDNNGNAVKDGRNGAVLEYNLLNLPRLVNKDGEGNIVYNYDAVGNKLRKVSGGMITDYVSGIQYLNGAIDFIQTEEGLARRNGNGYTYEYTLSDHLGNTRATFYKNPSTGVLEVLQKDDYYSFGLRKQSLAASNDNKYLYNGKELQEELGQLDYGARFYDPVIGRWNVVDPLAEKFQSLSPYNYTDNNPVNNTDPDGMDILYGQGVGGGDLYTGADAQALFGQLKASQQGDQDDKKKKEKPKSEQLLDGLVSGLKDLANALAPIRPATEDDPQSLSEWWDGIKSAPSNISDIYSDGSLEDKTRLTASLIGLFRGKKPSVSGVMLAGAKGGSKLLYFGKIAVNRDVFHRVIKKEILRNAGDFVKKVGGNPDVGVVGGNIQLIGNGPYKGKTFQTTLKASEYLK</sequence>
<dbReference type="NCBIfam" id="TIGR03696">
    <property type="entry name" value="Rhs_assc_core"/>
    <property type="match status" value="1"/>
</dbReference>